<keyword evidence="3" id="KW-1185">Reference proteome</keyword>
<dbReference type="Proteomes" id="UP000240883">
    <property type="component" value="Unassembled WGS sequence"/>
</dbReference>
<name>A0A2T2P550_CORCC</name>
<dbReference type="PANTHER" id="PTHR39599:SF1">
    <property type="entry name" value="GPI-ANCHORED PROTEIN (EUROFUNG)"/>
    <property type="match status" value="1"/>
</dbReference>
<dbReference type="EMBL" id="KZ678129">
    <property type="protein sequence ID" value="PSN72759.1"/>
    <property type="molecule type" value="Genomic_DNA"/>
</dbReference>
<dbReference type="AlphaFoldDB" id="A0A2T2P550"/>
<protein>
    <recommendedName>
        <fullName evidence="4">GPI anchored protein</fullName>
    </recommendedName>
</protein>
<organism evidence="2 3">
    <name type="scientific">Corynespora cassiicola Philippines</name>
    <dbReference type="NCBI Taxonomy" id="1448308"/>
    <lineage>
        <taxon>Eukaryota</taxon>
        <taxon>Fungi</taxon>
        <taxon>Dikarya</taxon>
        <taxon>Ascomycota</taxon>
        <taxon>Pezizomycotina</taxon>
        <taxon>Dothideomycetes</taxon>
        <taxon>Pleosporomycetidae</taxon>
        <taxon>Pleosporales</taxon>
        <taxon>Corynesporascaceae</taxon>
        <taxon>Corynespora</taxon>
    </lineage>
</organism>
<feature type="chain" id="PRO_5015623585" description="GPI anchored protein" evidence="1">
    <location>
        <begin position="20"/>
        <end position="288"/>
    </location>
</feature>
<feature type="signal peptide" evidence="1">
    <location>
        <begin position="1"/>
        <end position="19"/>
    </location>
</feature>
<keyword evidence="1" id="KW-0732">Signal</keyword>
<gene>
    <name evidence="2" type="ORF">BS50DRAFT_616305</name>
</gene>
<accession>A0A2T2P550</accession>
<evidence type="ECO:0000313" key="2">
    <source>
        <dbReference type="EMBL" id="PSN72759.1"/>
    </source>
</evidence>
<evidence type="ECO:0000256" key="1">
    <source>
        <dbReference type="SAM" id="SignalP"/>
    </source>
</evidence>
<dbReference type="OrthoDB" id="5410926at2759"/>
<proteinExistence type="predicted"/>
<evidence type="ECO:0008006" key="4">
    <source>
        <dbReference type="Google" id="ProtNLM"/>
    </source>
</evidence>
<evidence type="ECO:0000313" key="3">
    <source>
        <dbReference type="Proteomes" id="UP000240883"/>
    </source>
</evidence>
<reference evidence="2 3" key="1">
    <citation type="journal article" date="2018" name="Front. Microbiol.">
        <title>Genome-Wide Analysis of Corynespora cassiicola Leaf Fall Disease Putative Effectors.</title>
        <authorList>
            <person name="Lopez D."/>
            <person name="Ribeiro S."/>
            <person name="Label P."/>
            <person name="Fumanal B."/>
            <person name="Venisse J.S."/>
            <person name="Kohler A."/>
            <person name="de Oliveira R.R."/>
            <person name="Labutti K."/>
            <person name="Lipzen A."/>
            <person name="Lail K."/>
            <person name="Bauer D."/>
            <person name="Ohm R.A."/>
            <person name="Barry K.W."/>
            <person name="Spatafora J."/>
            <person name="Grigoriev I.V."/>
            <person name="Martin F.M."/>
            <person name="Pujade-Renaud V."/>
        </authorList>
    </citation>
    <scope>NUCLEOTIDE SEQUENCE [LARGE SCALE GENOMIC DNA]</scope>
    <source>
        <strain evidence="2 3">Philippines</strain>
    </source>
</reference>
<sequence length="288" mass="28353">MRHAFPALLLLVVAPTALAAPDLVTDFIAPTLPTSPAGTQNNETYPEVLELLRGRQVDPNECAQGYSDCGGIGAPGLCCRTNQVCSADAAGNVACCPSRAACTGTIGNVGGGAATQQPTQTVPGGATTTSSTVPFVVATSTGEGNPFVQQSSGGGATTRSTVPNEFYPFAFIPTTYTNAAACSSAYSTCQTDAASCTAALASGRQGVAVSAPNGGATITAIPSLGPASASLVCSSLSSQACYGLQVEACARFGDAGGSGAGGRRHCGGNAYKVGAGVAVVGIVGQMLR</sequence>
<dbReference type="PANTHER" id="PTHR39599">
    <property type="entry name" value="GPI-ANCHORED PROTEIN (EUROFUNG)-RELATED-RELATED"/>
    <property type="match status" value="1"/>
</dbReference>